<evidence type="ECO:0000313" key="3">
    <source>
        <dbReference type="Proteomes" id="UP000306544"/>
    </source>
</evidence>
<keyword evidence="3" id="KW-1185">Reference proteome</keyword>
<protein>
    <submittedName>
        <fullName evidence="2">Tetratricopeptide repeat protein</fullName>
    </submittedName>
</protein>
<dbReference type="InterPro" id="IPR011990">
    <property type="entry name" value="TPR-like_helical_dom_sf"/>
</dbReference>
<reference evidence="2 3" key="1">
    <citation type="submission" date="2019-05" db="EMBL/GenBank/DDBJ databases">
        <title>Nesterenkonia sp. GY239, isolated from the Southern Atlantic Ocean.</title>
        <authorList>
            <person name="Zhang G."/>
        </authorList>
    </citation>
    <scope>NUCLEOTIDE SEQUENCE [LARGE SCALE GENOMIC DNA]</scope>
    <source>
        <strain evidence="2 3">GY239</strain>
    </source>
</reference>
<accession>A0A5R9A9P9</accession>
<proteinExistence type="predicted"/>
<dbReference type="Proteomes" id="UP000306544">
    <property type="component" value="Unassembled WGS sequence"/>
</dbReference>
<evidence type="ECO:0000313" key="2">
    <source>
        <dbReference type="EMBL" id="TLP75328.1"/>
    </source>
</evidence>
<comment type="caution">
    <text evidence="2">The sequence shown here is derived from an EMBL/GenBank/DDBJ whole genome shotgun (WGS) entry which is preliminary data.</text>
</comment>
<dbReference type="Gene3D" id="1.25.40.10">
    <property type="entry name" value="Tetratricopeptide repeat domain"/>
    <property type="match status" value="1"/>
</dbReference>
<dbReference type="OrthoDB" id="5181746at2"/>
<dbReference type="EMBL" id="VAWA01000009">
    <property type="protein sequence ID" value="TLP75328.1"/>
    <property type="molecule type" value="Genomic_DNA"/>
</dbReference>
<gene>
    <name evidence="2" type="ORF">FEF27_08420</name>
</gene>
<dbReference type="RefSeq" id="WP_138170412.1">
    <property type="nucleotide sequence ID" value="NZ_VAWA01000009.1"/>
</dbReference>
<feature type="region of interest" description="Disordered" evidence="1">
    <location>
        <begin position="155"/>
        <end position="175"/>
    </location>
</feature>
<dbReference type="SUPFAM" id="SSF48452">
    <property type="entry name" value="TPR-like"/>
    <property type="match status" value="1"/>
</dbReference>
<evidence type="ECO:0000256" key="1">
    <source>
        <dbReference type="SAM" id="MobiDB-lite"/>
    </source>
</evidence>
<name>A0A5R9A9P9_9MICC</name>
<dbReference type="Pfam" id="PF14561">
    <property type="entry name" value="TPR_20"/>
    <property type="match status" value="1"/>
</dbReference>
<dbReference type="AlphaFoldDB" id="A0A5R9A9P9"/>
<organism evidence="2 3">
    <name type="scientific">Nesterenkonia sphaerica</name>
    <dbReference type="NCBI Taxonomy" id="1804988"/>
    <lineage>
        <taxon>Bacteria</taxon>
        <taxon>Bacillati</taxon>
        <taxon>Actinomycetota</taxon>
        <taxon>Actinomycetes</taxon>
        <taxon>Micrococcales</taxon>
        <taxon>Micrococcaceae</taxon>
        <taxon>Nesterenkonia</taxon>
    </lineage>
</organism>
<sequence length="310" mass="32789">MNDNSSANDRSVNAHGAVDLSGLAQSAGQDGRAGAPQQGQDSWVVAVAPQQLQRIVQLSAQVPALVLIHGSDAISEQFVSTLARAVDSHQGRIVMATIDAAAAPEVAEQAGKLPVVTAFLSGQPIGEFDSSAPVDQLPQVVTQILQLATQNGVTGTVPAQSQRGGEEPEAEPELPPLHRQAHEALERGDHEAAAAAFAEALKQKPDDAEAKLGLAQVRLMQRTQQMDAAAVRQRAAEHADDVQAQTDVADIDVLGGHVEDAFLRLIRFIQTHPGEDRETARKHLVELFSIVGDTDPRVAAARKKLAAALF</sequence>